<evidence type="ECO:0000313" key="10">
    <source>
        <dbReference type="EMBL" id="ALO46937.1"/>
    </source>
</evidence>
<dbReference type="GO" id="GO:0043093">
    <property type="term" value="P:FtsZ-dependent cytokinesis"/>
    <property type="evidence" value="ECO:0007669"/>
    <property type="project" value="UniProtKB-UniRule"/>
</dbReference>
<comment type="subcellular location">
    <subcellularLocation>
        <location evidence="8">Cell inner membrane</location>
        <topology evidence="8">Single-pass type II membrane protein</topology>
    </subcellularLocation>
    <subcellularLocation>
        <location evidence="1">Cell membrane</location>
        <topology evidence="1">Single-pass type II membrane protein</topology>
    </subcellularLocation>
    <text evidence="8">Localizes to the division septum where it forms a ring structure.</text>
</comment>
<evidence type="ECO:0000313" key="11">
    <source>
        <dbReference type="Proteomes" id="UP000065641"/>
    </source>
</evidence>
<keyword evidence="6 8" id="KW-0472">Membrane</keyword>
<dbReference type="HAMAP" id="MF_00910">
    <property type="entry name" value="FtsL"/>
    <property type="match status" value="1"/>
</dbReference>
<dbReference type="RefSeq" id="WP_082628110.1">
    <property type="nucleotide sequence ID" value="NZ_CP013189.1"/>
</dbReference>
<dbReference type="Pfam" id="PF04999">
    <property type="entry name" value="FtsL"/>
    <property type="match status" value="1"/>
</dbReference>
<evidence type="ECO:0000256" key="3">
    <source>
        <dbReference type="ARBA" id="ARBA00022618"/>
    </source>
</evidence>
<proteinExistence type="inferred from homology"/>
<evidence type="ECO:0000256" key="5">
    <source>
        <dbReference type="ARBA" id="ARBA00022989"/>
    </source>
</evidence>
<keyword evidence="2 8" id="KW-1003">Cell membrane</keyword>
<evidence type="ECO:0000256" key="7">
    <source>
        <dbReference type="ARBA" id="ARBA00023306"/>
    </source>
</evidence>
<dbReference type="KEGG" id="pspi:PS2015_2302"/>
<dbReference type="InterPro" id="IPR011922">
    <property type="entry name" value="Cell_div_FtsL"/>
</dbReference>
<keyword evidence="7 8" id="KW-0131">Cell cycle</keyword>
<organism evidence="10 11">
    <name type="scientific">Pseudohongiella spirulinae</name>
    <dbReference type="NCBI Taxonomy" id="1249552"/>
    <lineage>
        <taxon>Bacteria</taxon>
        <taxon>Pseudomonadati</taxon>
        <taxon>Pseudomonadota</taxon>
        <taxon>Gammaproteobacteria</taxon>
        <taxon>Pseudomonadales</taxon>
        <taxon>Pseudohongiellaceae</taxon>
        <taxon>Pseudohongiella</taxon>
    </lineage>
</organism>
<accession>A0A0S2KFB5</accession>
<sequence>MKKRDIQNTDLSSQPVPVLRWLGVFAPAHLLLVLLALAVLVSSLAIVVSSFESRSVFHALQQQRELSNELDMQWGQLLIEQSTFGLEGRIERRAIDDLNMQLPDWSQIVVVRNE</sequence>
<comment type="function">
    <text evidence="8">Essential cell division protein. May link together the upstream cell division proteins, which are predominantly cytoplasmic, with the downstream cell division proteins, which are predominantly periplasmic.</text>
</comment>
<dbReference type="GO" id="GO:0005886">
    <property type="term" value="C:plasma membrane"/>
    <property type="evidence" value="ECO:0007669"/>
    <property type="project" value="UniProtKB-SubCell"/>
</dbReference>
<comment type="similarity">
    <text evidence="8">Belongs to the FtsL family.</text>
</comment>
<evidence type="ECO:0000256" key="6">
    <source>
        <dbReference type="ARBA" id="ARBA00023136"/>
    </source>
</evidence>
<keyword evidence="8" id="KW-0997">Cell inner membrane</keyword>
<dbReference type="GO" id="GO:0032153">
    <property type="term" value="C:cell division site"/>
    <property type="evidence" value="ECO:0007669"/>
    <property type="project" value="UniProtKB-UniRule"/>
</dbReference>
<evidence type="ECO:0000256" key="2">
    <source>
        <dbReference type="ARBA" id="ARBA00022475"/>
    </source>
</evidence>
<feature type="transmembrane region" description="Helical" evidence="8">
    <location>
        <begin position="21"/>
        <end position="48"/>
    </location>
</feature>
<protein>
    <recommendedName>
        <fullName evidence="8 9">Cell division protein FtsL</fullName>
    </recommendedName>
</protein>
<dbReference type="STRING" id="1249552.PS2015_2302"/>
<reference evidence="10 11" key="1">
    <citation type="submission" date="2015-11" db="EMBL/GenBank/DDBJ databases">
        <authorList>
            <person name="Zhang Y."/>
            <person name="Guo Z."/>
        </authorList>
    </citation>
    <scope>NUCLEOTIDE SEQUENCE [LARGE SCALE GENOMIC DNA]</scope>
    <source>
        <strain evidence="10 11">KCTC 32221</strain>
    </source>
</reference>
<dbReference type="PANTHER" id="PTHR37479:SF1">
    <property type="entry name" value="CELL DIVISION PROTEIN FTSL"/>
    <property type="match status" value="1"/>
</dbReference>
<evidence type="ECO:0000256" key="1">
    <source>
        <dbReference type="ARBA" id="ARBA00004401"/>
    </source>
</evidence>
<dbReference type="NCBIfam" id="TIGR02209">
    <property type="entry name" value="ftsL_broad"/>
    <property type="match status" value="1"/>
</dbReference>
<dbReference type="PANTHER" id="PTHR37479">
    <property type="entry name" value="CELL DIVISION PROTEIN FTSL"/>
    <property type="match status" value="1"/>
</dbReference>
<dbReference type="OrthoDB" id="5298556at2"/>
<evidence type="ECO:0000256" key="4">
    <source>
        <dbReference type="ARBA" id="ARBA00022692"/>
    </source>
</evidence>
<comment type="subunit">
    <text evidence="8">Part of a complex composed of FtsB, FtsL and FtsQ.</text>
</comment>
<evidence type="ECO:0000256" key="8">
    <source>
        <dbReference type="HAMAP-Rule" id="MF_00910"/>
    </source>
</evidence>
<dbReference type="AlphaFoldDB" id="A0A0S2KFB5"/>
<name>A0A0S2KFB5_9GAMM</name>
<gene>
    <name evidence="8" type="primary">ftsL</name>
    <name evidence="10" type="ORF">PS2015_2302</name>
</gene>
<dbReference type="EMBL" id="CP013189">
    <property type="protein sequence ID" value="ALO46937.1"/>
    <property type="molecule type" value="Genomic_DNA"/>
</dbReference>
<evidence type="ECO:0000256" key="9">
    <source>
        <dbReference type="NCBIfam" id="TIGR02209"/>
    </source>
</evidence>
<dbReference type="Proteomes" id="UP000065641">
    <property type="component" value="Chromosome"/>
</dbReference>
<keyword evidence="4 8" id="KW-0812">Transmembrane</keyword>
<keyword evidence="11" id="KW-1185">Reference proteome</keyword>
<keyword evidence="3 8" id="KW-0132">Cell division</keyword>
<keyword evidence="5 8" id="KW-1133">Transmembrane helix</keyword>